<evidence type="ECO:0000256" key="9">
    <source>
        <dbReference type="HAMAP-Rule" id="MF_00104"/>
    </source>
</evidence>
<dbReference type="Gene3D" id="3.30.160.20">
    <property type="match status" value="1"/>
</dbReference>
<dbReference type="GO" id="GO:0004525">
    <property type="term" value="F:ribonuclease III activity"/>
    <property type="evidence" value="ECO:0007669"/>
    <property type="project" value="UniProtKB-UniRule"/>
</dbReference>
<dbReference type="Pfam" id="PF00035">
    <property type="entry name" value="dsrm"/>
    <property type="match status" value="1"/>
</dbReference>
<dbReference type="PROSITE" id="PS50142">
    <property type="entry name" value="RNASE_3_2"/>
    <property type="match status" value="1"/>
</dbReference>
<keyword evidence="7 9" id="KW-0378">Hydrolase</keyword>
<proteinExistence type="inferred from homology"/>
<feature type="domain" description="DRBM" evidence="10">
    <location>
        <begin position="171"/>
        <end position="239"/>
    </location>
</feature>
<dbReference type="GO" id="GO:0019843">
    <property type="term" value="F:rRNA binding"/>
    <property type="evidence" value="ECO:0007669"/>
    <property type="project" value="UniProtKB-KW"/>
</dbReference>
<dbReference type="KEGG" id="fsl:EJO69_04085"/>
<evidence type="ECO:0000259" key="11">
    <source>
        <dbReference type="PROSITE" id="PS50142"/>
    </source>
</evidence>
<keyword evidence="3 9" id="KW-0698">rRNA processing</keyword>
<feature type="domain" description="RNase III" evidence="11">
    <location>
        <begin position="32"/>
        <end position="144"/>
    </location>
</feature>
<name>A0A3S8Z8C7_9ACTO</name>
<dbReference type="HAMAP" id="MF_00104">
    <property type="entry name" value="RNase_III"/>
    <property type="match status" value="1"/>
</dbReference>
<dbReference type="PANTHER" id="PTHR11207">
    <property type="entry name" value="RIBONUCLEASE III"/>
    <property type="match status" value="1"/>
</dbReference>
<feature type="active site" evidence="9">
    <location>
        <position position="61"/>
    </location>
</feature>
<feature type="binding site" evidence="9">
    <location>
        <position position="57"/>
    </location>
    <ligand>
        <name>Mg(2+)</name>
        <dbReference type="ChEBI" id="CHEBI:18420"/>
    </ligand>
</feature>
<evidence type="ECO:0000256" key="3">
    <source>
        <dbReference type="ARBA" id="ARBA00022552"/>
    </source>
</evidence>
<evidence type="ECO:0000256" key="6">
    <source>
        <dbReference type="ARBA" id="ARBA00022759"/>
    </source>
</evidence>
<keyword evidence="9" id="KW-0819">tRNA processing</keyword>
<dbReference type="EMBL" id="CP034438">
    <property type="protein sequence ID" value="AZN29576.1"/>
    <property type="molecule type" value="Genomic_DNA"/>
</dbReference>
<evidence type="ECO:0000256" key="5">
    <source>
        <dbReference type="ARBA" id="ARBA00022722"/>
    </source>
</evidence>
<dbReference type="Pfam" id="PF14622">
    <property type="entry name" value="Ribonucleas_3_3"/>
    <property type="match status" value="1"/>
</dbReference>
<gene>
    <name evidence="9" type="primary">rnc</name>
    <name evidence="12" type="ORF">EJO69_04085</name>
</gene>
<comment type="similarity">
    <text evidence="2">Belongs to the ribonuclease III family.</text>
</comment>
<sequence>MSRSKGRRKVNPPARTDREVLLAAWGVEVEPQLLDLALTHRSWAFENGGVPTNERLELLGDAVLSIIVTDRIFHDYPDKSEADLVPIRAAAVSEAPLAAIAKEIGLDEFILLGNGELVTGGRDKSSILSDALEALIGATYLTVGLDRTRGVVERLTTPFIVEATKAGPALDWKTSIQMVANAGGLGDVTYTIEASGPDHARRFVATAVVNGRDWGSGRGTSRAKAEMAAAEAAYEELKRAVDA</sequence>
<comment type="catalytic activity">
    <reaction evidence="1 9">
        <text>Endonucleolytic cleavage to 5'-phosphomonoester.</text>
        <dbReference type="EC" id="3.1.26.3"/>
    </reaction>
</comment>
<keyword evidence="9" id="KW-0479">Metal-binding</keyword>
<keyword evidence="13" id="KW-1185">Reference proteome</keyword>
<dbReference type="SMART" id="SM00358">
    <property type="entry name" value="DSRM"/>
    <property type="match status" value="1"/>
</dbReference>
<keyword evidence="9" id="KW-0963">Cytoplasm</keyword>
<comment type="function">
    <text evidence="9">Digests double-stranded RNA. Involved in the processing of primary rRNA transcript to yield the immediate precursors to the large and small rRNAs (23S and 16S). Processes some mRNAs, and tRNAs when they are encoded in the rRNA operon. Processes pre-crRNA and tracrRNA of type II CRISPR loci if present in the organism.</text>
</comment>
<organism evidence="12 13">
    <name type="scientific">Flaviflexus salsibiostraticola</name>
    <dbReference type="NCBI Taxonomy" id="1282737"/>
    <lineage>
        <taxon>Bacteria</taxon>
        <taxon>Bacillati</taxon>
        <taxon>Actinomycetota</taxon>
        <taxon>Actinomycetes</taxon>
        <taxon>Actinomycetales</taxon>
        <taxon>Actinomycetaceae</taxon>
        <taxon>Flaviflexus</taxon>
    </lineage>
</organism>
<dbReference type="PROSITE" id="PS50137">
    <property type="entry name" value="DS_RBD"/>
    <property type="match status" value="1"/>
</dbReference>
<keyword evidence="5 9" id="KW-0540">Nuclease</keyword>
<keyword evidence="9" id="KW-0460">Magnesium</keyword>
<dbReference type="NCBIfam" id="TIGR02191">
    <property type="entry name" value="RNaseIII"/>
    <property type="match status" value="1"/>
</dbReference>
<dbReference type="InterPro" id="IPR014720">
    <property type="entry name" value="dsRBD_dom"/>
</dbReference>
<feature type="binding site" evidence="9">
    <location>
        <position position="130"/>
    </location>
    <ligand>
        <name>Mg(2+)</name>
        <dbReference type="ChEBI" id="CHEBI:18420"/>
    </ligand>
</feature>
<dbReference type="RefSeq" id="WP_126039551.1">
    <property type="nucleotide sequence ID" value="NZ_CP034438.1"/>
</dbReference>
<feature type="binding site" evidence="9">
    <location>
        <position position="133"/>
    </location>
    <ligand>
        <name>Mg(2+)</name>
        <dbReference type="ChEBI" id="CHEBI:18420"/>
    </ligand>
</feature>
<dbReference type="EC" id="3.1.26.3" evidence="9"/>
<dbReference type="AlphaFoldDB" id="A0A3S8Z8C7"/>
<dbReference type="Proteomes" id="UP000270021">
    <property type="component" value="Chromosome"/>
</dbReference>
<dbReference type="SUPFAM" id="SSF54768">
    <property type="entry name" value="dsRNA-binding domain-like"/>
    <property type="match status" value="1"/>
</dbReference>
<evidence type="ECO:0000313" key="13">
    <source>
        <dbReference type="Proteomes" id="UP000270021"/>
    </source>
</evidence>
<evidence type="ECO:0000256" key="2">
    <source>
        <dbReference type="ARBA" id="ARBA00010183"/>
    </source>
</evidence>
<dbReference type="PANTHER" id="PTHR11207:SF0">
    <property type="entry name" value="RIBONUCLEASE 3"/>
    <property type="match status" value="1"/>
</dbReference>
<dbReference type="InterPro" id="IPR000999">
    <property type="entry name" value="RNase_III_dom"/>
</dbReference>
<evidence type="ECO:0000256" key="7">
    <source>
        <dbReference type="ARBA" id="ARBA00022801"/>
    </source>
</evidence>
<dbReference type="SUPFAM" id="SSF69065">
    <property type="entry name" value="RNase III domain-like"/>
    <property type="match status" value="1"/>
</dbReference>
<dbReference type="GO" id="GO:0006397">
    <property type="term" value="P:mRNA processing"/>
    <property type="evidence" value="ECO:0007669"/>
    <property type="project" value="UniProtKB-UniRule"/>
</dbReference>
<reference evidence="12 13" key="1">
    <citation type="submission" date="2018-12" db="EMBL/GenBank/DDBJ databases">
        <title>Complete genome sequence of Flaviflexus salsibiostraticola KCTC 33148.</title>
        <authorList>
            <person name="Bae J.-W."/>
        </authorList>
    </citation>
    <scope>NUCLEOTIDE SEQUENCE [LARGE SCALE GENOMIC DNA]</scope>
    <source>
        <strain evidence="12 13">KCTC 33148</strain>
    </source>
</reference>
<dbReference type="GO" id="GO:0010468">
    <property type="term" value="P:regulation of gene expression"/>
    <property type="evidence" value="ECO:0007669"/>
    <property type="project" value="TreeGrafter"/>
</dbReference>
<dbReference type="InterPro" id="IPR011907">
    <property type="entry name" value="RNase_III"/>
</dbReference>
<protein>
    <recommendedName>
        <fullName evidence="9">Ribonuclease 3</fullName>
        <ecNumber evidence="9">3.1.26.3</ecNumber>
    </recommendedName>
    <alternativeName>
        <fullName evidence="9">Ribonuclease III</fullName>
        <shortName evidence="9">RNase III</shortName>
    </alternativeName>
</protein>
<keyword evidence="9" id="KW-0699">rRNA-binding</keyword>
<dbReference type="OrthoDB" id="9805026at2"/>
<keyword evidence="8 9" id="KW-0694">RNA-binding</keyword>
<evidence type="ECO:0000313" key="12">
    <source>
        <dbReference type="EMBL" id="AZN29576.1"/>
    </source>
</evidence>
<keyword evidence="6 9" id="KW-0255">Endonuclease</keyword>
<dbReference type="GO" id="GO:0005737">
    <property type="term" value="C:cytoplasm"/>
    <property type="evidence" value="ECO:0007669"/>
    <property type="project" value="UniProtKB-SubCell"/>
</dbReference>
<accession>A0A3S8Z8C7</accession>
<comment type="subcellular location">
    <subcellularLocation>
        <location evidence="9">Cytoplasm</location>
    </subcellularLocation>
</comment>
<dbReference type="FunFam" id="1.10.1520.10:FF:000001">
    <property type="entry name" value="Ribonuclease 3"/>
    <property type="match status" value="1"/>
</dbReference>
<evidence type="ECO:0000256" key="4">
    <source>
        <dbReference type="ARBA" id="ARBA00022664"/>
    </source>
</evidence>
<dbReference type="GO" id="GO:0003725">
    <property type="term" value="F:double-stranded RNA binding"/>
    <property type="evidence" value="ECO:0007669"/>
    <property type="project" value="TreeGrafter"/>
</dbReference>
<comment type="cofactor">
    <cofactor evidence="9">
        <name>Mg(2+)</name>
        <dbReference type="ChEBI" id="CHEBI:18420"/>
    </cofactor>
</comment>
<evidence type="ECO:0000256" key="1">
    <source>
        <dbReference type="ARBA" id="ARBA00000109"/>
    </source>
</evidence>
<dbReference type="GO" id="GO:0006364">
    <property type="term" value="P:rRNA processing"/>
    <property type="evidence" value="ECO:0007669"/>
    <property type="project" value="UniProtKB-UniRule"/>
</dbReference>
<dbReference type="CDD" id="cd00593">
    <property type="entry name" value="RIBOc"/>
    <property type="match status" value="1"/>
</dbReference>
<evidence type="ECO:0000259" key="10">
    <source>
        <dbReference type="PROSITE" id="PS50137"/>
    </source>
</evidence>
<dbReference type="GO" id="GO:0046872">
    <property type="term" value="F:metal ion binding"/>
    <property type="evidence" value="ECO:0007669"/>
    <property type="project" value="UniProtKB-KW"/>
</dbReference>
<dbReference type="GO" id="GO:0008033">
    <property type="term" value="P:tRNA processing"/>
    <property type="evidence" value="ECO:0007669"/>
    <property type="project" value="UniProtKB-KW"/>
</dbReference>
<dbReference type="InterPro" id="IPR036389">
    <property type="entry name" value="RNase_III_sf"/>
</dbReference>
<comment type="subunit">
    <text evidence="9">Homodimer.</text>
</comment>
<dbReference type="CDD" id="cd10845">
    <property type="entry name" value="DSRM_RNAse_III_family"/>
    <property type="match status" value="1"/>
</dbReference>
<keyword evidence="4 9" id="KW-0507">mRNA processing</keyword>
<dbReference type="Gene3D" id="1.10.1520.10">
    <property type="entry name" value="Ribonuclease III domain"/>
    <property type="match status" value="1"/>
</dbReference>
<evidence type="ECO:0000256" key="8">
    <source>
        <dbReference type="ARBA" id="ARBA00022884"/>
    </source>
</evidence>
<dbReference type="SMART" id="SM00535">
    <property type="entry name" value="RIBOc"/>
    <property type="match status" value="1"/>
</dbReference>
<feature type="active site" evidence="9">
    <location>
        <position position="133"/>
    </location>
</feature>